<name>A0A7W7CCM1_9PSEU</name>
<evidence type="ECO:0000313" key="2">
    <source>
        <dbReference type="Proteomes" id="UP000533598"/>
    </source>
</evidence>
<keyword evidence="2" id="KW-1185">Reference proteome</keyword>
<comment type="caution">
    <text evidence="1">The sequence shown here is derived from an EMBL/GenBank/DDBJ whole genome shotgun (WGS) entry which is preliminary data.</text>
</comment>
<reference evidence="1 2" key="1">
    <citation type="submission" date="2020-08" db="EMBL/GenBank/DDBJ databases">
        <title>Sequencing the genomes of 1000 actinobacteria strains.</title>
        <authorList>
            <person name="Klenk H.-P."/>
        </authorList>
    </citation>
    <scope>NUCLEOTIDE SEQUENCE [LARGE SCALE GENOMIC DNA]</scope>
    <source>
        <strain evidence="1 2">DSM 44230</strain>
    </source>
</reference>
<dbReference type="AlphaFoldDB" id="A0A7W7CCM1"/>
<proteinExistence type="predicted"/>
<evidence type="ECO:0000313" key="1">
    <source>
        <dbReference type="EMBL" id="MBB4678572.1"/>
    </source>
</evidence>
<dbReference type="RefSeq" id="WP_185004397.1">
    <property type="nucleotide sequence ID" value="NZ_BAAAUI010000036.1"/>
</dbReference>
<gene>
    <name evidence="1" type="ORF">HNR67_004690</name>
</gene>
<dbReference type="EMBL" id="JACHMH010000001">
    <property type="protein sequence ID" value="MBB4678572.1"/>
    <property type="molecule type" value="Genomic_DNA"/>
</dbReference>
<accession>A0A7W7CCM1</accession>
<protein>
    <submittedName>
        <fullName evidence="1">Uncharacterized protein</fullName>
    </submittedName>
</protein>
<sequence>MASSDTGYSGLAGDLFLRLAEDGRLALGREQAGAIVDDLVRTLDSVHLLLRGSSTRQRGLEAARRELPKYIEAFRLVRDRAR</sequence>
<organism evidence="1 2">
    <name type="scientific">Crossiella cryophila</name>
    <dbReference type="NCBI Taxonomy" id="43355"/>
    <lineage>
        <taxon>Bacteria</taxon>
        <taxon>Bacillati</taxon>
        <taxon>Actinomycetota</taxon>
        <taxon>Actinomycetes</taxon>
        <taxon>Pseudonocardiales</taxon>
        <taxon>Pseudonocardiaceae</taxon>
        <taxon>Crossiella</taxon>
    </lineage>
</organism>
<dbReference type="Proteomes" id="UP000533598">
    <property type="component" value="Unassembled WGS sequence"/>
</dbReference>